<protein>
    <submittedName>
        <fullName evidence="2">Uncharacterized protein</fullName>
    </submittedName>
</protein>
<reference evidence="2 3" key="1">
    <citation type="submission" date="2020-08" db="EMBL/GenBank/DDBJ databases">
        <authorList>
            <person name="Newling K."/>
            <person name="Davey J."/>
            <person name="Forrester S."/>
        </authorList>
    </citation>
    <scope>NUCLEOTIDE SEQUENCE [LARGE SCALE GENOMIC DNA]</scope>
    <source>
        <strain evidence="3">Crithidia deanei Carvalho (ATCC PRA-265)</strain>
    </source>
</reference>
<dbReference type="Proteomes" id="UP000515908">
    <property type="component" value="Chromosome 09"/>
</dbReference>
<feature type="transmembrane region" description="Helical" evidence="1">
    <location>
        <begin position="27"/>
        <end position="47"/>
    </location>
</feature>
<dbReference type="EMBL" id="LR877153">
    <property type="protein sequence ID" value="CAD2217845.1"/>
    <property type="molecule type" value="Genomic_DNA"/>
</dbReference>
<keyword evidence="1" id="KW-1133">Transmembrane helix</keyword>
<evidence type="ECO:0000313" key="3">
    <source>
        <dbReference type="Proteomes" id="UP000515908"/>
    </source>
</evidence>
<evidence type="ECO:0000313" key="2">
    <source>
        <dbReference type="EMBL" id="CAD2217845.1"/>
    </source>
</evidence>
<keyword evidence="3" id="KW-1185">Reference proteome</keyword>
<evidence type="ECO:0000256" key="1">
    <source>
        <dbReference type="SAM" id="Phobius"/>
    </source>
</evidence>
<accession>A0A7G2CET7</accession>
<keyword evidence="1" id="KW-0812">Transmembrane</keyword>
<name>A0A7G2CET7_9TRYP</name>
<organism evidence="2 3">
    <name type="scientific">Angomonas deanei</name>
    <dbReference type="NCBI Taxonomy" id="59799"/>
    <lineage>
        <taxon>Eukaryota</taxon>
        <taxon>Discoba</taxon>
        <taxon>Euglenozoa</taxon>
        <taxon>Kinetoplastea</taxon>
        <taxon>Metakinetoplastina</taxon>
        <taxon>Trypanosomatida</taxon>
        <taxon>Trypanosomatidae</taxon>
        <taxon>Strigomonadinae</taxon>
        <taxon>Angomonas</taxon>
    </lineage>
</organism>
<sequence>MEQSTVPPGFGVGNTLWEELNVGPPTFGVLVCYLQCLLFFCMSAYLLGRHWNYARRNVTTIDCVIFEHTRKLQEAQRNLSGEDSFSNDREAPTDEAAFKDYLDENVYDLGVRRNLLQVFGDAKLHGRAADRDEAASEGSGHFYFQDLMEGDQYRFKNPVIRWFTRLLPIQAYRPQKKWPLYDSAHMATSYGSVDGGGSLLDRLGVTEEMLLGLRFPTRDSLAL</sequence>
<dbReference type="VEuPathDB" id="TriTrypDB:ADEAN_000533100"/>
<dbReference type="AlphaFoldDB" id="A0A7G2CET7"/>
<proteinExistence type="predicted"/>
<gene>
    <name evidence="2" type="ORF">ADEAN_000533100</name>
</gene>
<keyword evidence="1" id="KW-0472">Membrane</keyword>